<evidence type="ECO:0000313" key="11">
    <source>
        <dbReference type="Proteomes" id="UP000002280"/>
    </source>
</evidence>
<dbReference type="FunFam" id="3.90.70.10:FF:000114">
    <property type="entry name" value="Calpain a"/>
    <property type="match status" value="1"/>
</dbReference>
<reference evidence="10" key="3">
    <citation type="submission" date="2025-09" db="UniProtKB">
        <authorList>
            <consortium name="Ensembl"/>
        </authorList>
    </citation>
    <scope>IDENTIFICATION</scope>
</reference>
<dbReference type="SUPFAM" id="SSF54001">
    <property type="entry name" value="Cysteine proteinases"/>
    <property type="match status" value="1"/>
</dbReference>
<dbReference type="PROSITE" id="PS50222">
    <property type="entry name" value="EF_HAND_2"/>
    <property type="match status" value="1"/>
</dbReference>
<dbReference type="SUPFAM" id="SSF47473">
    <property type="entry name" value="EF-hand"/>
    <property type="match status" value="1"/>
</dbReference>
<dbReference type="PRINTS" id="PR00704">
    <property type="entry name" value="CALPAIN"/>
</dbReference>
<dbReference type="Pfam" id="PF00648">
    <property type="entry name" value="Peptidase_C2"/>
    <property type="match status" value="1"/>
</dbReference>
<dbReference type="PANTHER" id="PTHR10183">
    <property type="entry name" value="CALPAIN"/>
    <property type="match status" value="1"/>
</dbReference>
<dbReference type="InterPro" id="IPR036213">
    <property type="entry name" value="Calpain_III_sf"/>
</dbReference>
<evidence type="ECO:0000256" key="7">
    <source>
        <dbReference type="PROSITE-ProRule" id="PRU00239"/>
    </source>
</evidence>
<dbReference type="InterPro" id="IPR022682">
    <property type="entry name" value="Calpain_domain_III"/>
</dbReference>
<dbReference type="Ensembl" id="ENSMODT00000019717.4">
    <property type="protein sequence ID" value="ENSMODP00000019369.4"/>
    <property type="gene ID" value="ENSMODG00000015519.4"/>
</dbReference>
<organism evidence="10 11">
    <name type="scientific">Monodelphis domestica</name>
    <name type="common">Gray short-tailed opossum</name>
    <dbReference type="NCBI Taxonomy" id="13616"/>
    <lineage>
        <taxon>Eukaryota</taxon>
        <taxon>Metazoa</taxon>
        <taxon>Chordata</taxon>
        <taxon>Craniata</taxon>
        <taxon>Vertebrata</taxon>
        <taxon>Euteleostomi</taxon>
        <taxon>Mammalia</taxon>
        <taxon>Metatheria</taxon>
        <taxon>Didelphimorphia</taxon>
        <taxon>Didelphidae</taxon>
        <taxon>Monodelphis</taxon>
    </lineage>
</organism>
<dbReference type="PROSITE" id="PS50203">
    <property type="entry name" value="CALPAIN_CAT"/>
    <property type="match status" value="1"/>
</dbReference>
<dbReference type="InterPro" id="IPR001300">
    <property type="entry name" value="Peptidase_C2_calpain_cat"/>
</dbReference>
<protein>
    <recommendedName>
        <fullName evidence="12">Calpain 13</fullName>
    </recommendedName>
</protein>
<evidence type="ECO:0000256" key="3">
    <source>
        <dbReference type="ARBA" id="ARBA00022737"/>
    </source>
</evidence>
<dbReference type="PROSITE" id="PS00139">
    <property type="entry name" value="THIOL_PROTEASE_CYS"/>
    <property type="match status" value="1"/>
</dbReference>
<comment type="similarity">
    <text evidence="1">Belongs to the peptidase C2 family.</text>
</comment>
<feature type="active site" evidence="6 7">
    <location>
        <position position="275"/>
    </location>
</feature>
<dbReference type="InParanoid" id="F6VYM2"/>
<dbReference type="InterPro" id="IPR000169">
    <property type="entry name" value="Pept_cys_AS"/>
</dbReference>
<keyword evidence="2 7" id="KW-0645">Protease</keyword>
<feature type="active site" evidence="6 7">
    <location>
        <position position="251"/>
    </location>
</feature>
<dbReference type="InterPro" id="IPR038765">
    <property type="entry name" value="Papain-like_cys_pep_sf"/>
</dbReference>
<dbReference type="Bgee" id="ENSMODG00000015519">
    <property type="expression patterns" value="Expressed in ovary and 2 other cell types or tissues"/>
</dbReference>
<sequence length="677" mass="78105">MFHNQIRSSYSNTMDNVIRFQNQDFTSLRDHYLRNGMLFEDDMFPADDSAIGHKLLREKNLSSPIWYRPKELSEIESPHFILDGISKFDIQQGITGDCWFLAALGSLTQRPKLLAKIIPPNQSFKQGYAGIFHFQFWQCGQWVDVVVDDRLPVKPYWYLFVHPRGGNNEFWPCLLEKAYAKLHGSYSNLHSGSLADSLVELTGWIVTAIDLKKADLNMVQNLKVAEQCGSIITCGIENGLDVEQFGLVNNHAYAVTGTAEVHLGTGPEELIQLWNPWGWGCEEWLGRWSDKSEEWWKIQDSERTRLYSNKADGEFWMSFQDFQMKFSHIYICYQEPMELNNGDLTNGTWIQIPCKVQKIQENINPGGSSGKNTWQCPFSVTEPMEGVNVVVSMNIQPNQNISMMPLFEIYKDHKLQNPEYFKVSPQSVQKKIIKSKWNYTESIHLVPGNYIVVPITTNARELRFFLRIFLKQPDINNGVNPFSKFDPRQVKENLPGIMYHETIFYRYAQGLDIGASQLQSLLNKELLKKRKFTFDECRSILALMDVKVNGRLDLEEFEQLWKKLIRCQSIFQKVEKNASGFLLGSDLWKVIQEAGLFLDTSNNSELLDLMAIRYGDGTGKIYFSDLVCLLIRLEIVSKAFHNLARDGRIYLTKTEVRLLSFSLSIPRSSKVQLLVFF</sequence>
<keyword evidence="3" id="KW-0677">Repeat</keyword>
<dbReference type="Gene3D" id="2.60.120.380">
    <property type="match status" value="1"/>
</dbReference>
<dbReference type="InterPro" id="IPR011992">
    <property type="entry name" value="EF-hand-dom_pair"/>
</dbReference>
<dbReference type="CDD" id="cd00044">
    <property type="entry name" value="CysPc"/>
    <property type="match status" value="1"/>
</dbReference>
<dbReference type="PANTHER" id="PTHR10183:SF333">
    <property type="entry name" value="CALPAIN-13"/>
    <property type="match status" value="1"/>
</dbReference>
<proteinExistence type="inferred from homology"/>
<dbReference type="SUPFAM" id="SSF49758">
    <property type="entry name" value="Calpain large subunit, middle domain (domain III)"/>
    <property type="match status" value="1"/>
</dbReference>
<accession>F6VYM2</accession>
<dbReference type="STRING" id="13616.ENSMODP00000019369"/>
<keyword evidence="4 7" id="KW-0378">Hydrolase</keyword>
<evidence type="ECO:0000313" key="10">
    <source>
        <dbReference type="Ensembl" id="ENSMODP00000019369.4"/>
    </source>
</evidence>
<dbReference type="Proteomes" id="UP000002280">
    <property type="component" value="Chromosome 1"/>
</dbReference>
<evidence type="ECO:0000259" key="8">
    <source>
        <dbReference type="PROSITE" id="PS50203"/>
    </source>
</evidence>
<name>F6VYM2_MONDO</name>
<keyword evidence="11" id="KW-1185">Reference proteome</keyword>
<dbReference type="FunCoup" id="F6VYM2">
    <property type="interactions" value="64"/>
</dbReference>
<dbReference type="InterPro" id="IPR022684">
    <property type="entry name" value="Calpain_cysteine_protease"/>
</dbReference>
<dbReference type="Gene3D" id="3.90.70.10">
    <property type="entry name" value="Cysteine proteinases"/>
    <property type="match status" value="1"/>
</dbReference>
<evidence type="ECO:0000256" key="2">
    <source>
        <dbReference type="ARBA" id="ARBA00022670"/>
    </source>
</evidence>
<feature type="domain" description="Calpain catalytic" evidence="8">
    <location>
        <begin position="38"/>
        <end position="335"/>
    </location>
</feature>
<dbReference type="Pfam" id="PF21875">
    <property type="entry name" value="CAPN13-like_C_EFh"/>
    <property type="match status" value="1"/>
</dbReference>
<evidence type="ECO:0000256" key="6">
    <source>
        <dbReference type="PIRSR" id="PIRSR622684-1"/>
    </source>
</evidence>
<evidence type="ECO:0000259" key="9">
    <source>
        <dbReference type="PROSITE" id="PS50222"/>
    </source>
</evidence>
<evidence type="ECO:0000256" key="1">
    <source>
        <dbReference type="ARBA" id="ARBA00007623"/>
    </source>
</evidence>
<dbReference type="AlphaFoldDB" id="F6VYM2"/>
<dbReference type="SMART" id="SM00230">
    <property type="entry name" value="CysPc"/>
    <property type="match status" value="1"/>
</dbReference>
<dbReference type="GO" id="GO:0004198">
    <property type="term" value="F:calcium-dependent cysteine-type endopeptidase activity"/>
    <property type="evidence" value="ECO:0000318"/>
    <property type="project" value="GO_Central"/>
</dbReference>
<dbReference type="InterPro" id="IPR002048">
    <property type="entry name" value="EF_hand_dom"/>
</dbReference>
<feature type="active site" evidence="6 7">
    <location>
        <position position="98"/>
    </location>
</feature>
<evidence type="ECO:0000256" key="4">
    <source>
        <dbReference type="ARBA" id="ARBA00022801"/>
    </source>
</evidence>
<feature type="domain" description="EF-hand" evidence="9">
    <location>
        <begin position="532"/>
        <end position="567"/>
    </location>
</feature>
<dbReference type="GO" id="GO:0005509">
    <property type="term" value="F:calcium ion binding"/>
    <property type="evidence" value="ECO:0007669"/>
    <property type="project" value="InterPro"/>
</dbReference>
<keyword evidence="5 7" id="KW-0788">Thiol protease</keyword>
<dbReference type="Pfam" id="PF01067">
    <property type="entry name" value="Calpain_III"/>
    <property type="match status" value="1"/>
</dbReference>
<dbReference type="GeneTree" id="ENSGT00940000160921"/>
<reference evidence="10" key="2">
    <citation type="submission" date="2025-08" db="UniProtKB">
        <authorList>
            <consortium name="Ensembl"/>
        </authorList>
    </citation>
    <scope>IDENTIFICATION</scope>
</reference>
<evidence type="ECO:0000256" key="5">
    <source>
        <dbReference type="ARBA" id="ARBA00022807"/>
    </source>
</evidence>
<dbReference type="HOGENOM" id="CLU_010982_0_3_1"/>
<dbReference type="GO" id="GO:0006508">
    <property type="term" value="P:proteolysis"/>
    <property type="evidence" value="ECO:0000318"/>
    <property type="project" value="GO_Central"/>
</dbReference>
<reference evidence="10 11" key="1">
    <citation type="journal article" date="2007" name="Nature">
        <title>Genome of the marsupial Monodelphis domestica reveals innovation in non-coding sequences.</title>
        <authorList>
            <person name="Mikkelsen T.S."/>
            <person name="Wakefield M.J."/>
            <person name="Aken B."/>
            <person name="Amemiya C.T."/>
            <person name="Chang J.L."/>
            <person name="Duke S."/>
            <person name="Garber M."/>
            <person name="Gentles A.J."/>
            <person name="Goodstadt L."/>
            <person name="Heger A."/>
            <person name="Jurka J."/>
            <person name="Kamal M."/>
            <person name="Mauceli E."/>
            <person name="Searle S.M."/>
            <person name="Sharpe T."/>
            <person name="Baker M.L."/>
            <person name="Batzer M.A."/>
            <person name="Benos P.V."/>
            <person name="Belov K."/>
            <person name="Clamp M."/>
            <person name="Cook A."/>
            <person name="Cuff J."/>
            <person name="Das R."/>
            <person name="Davidow L."/>
            <person name="Deakin J.E."/>
            <person name="Fazzari M.J."/>
            <person name="Glass J.L."/>
            <person name="Grabherr M."/>
            <person name="Greally J.M."/>
            <person name="Gu W."/>
            <person name="Hore T.A."/>
            <person name="Huttley G.A."/>
            <person name="Kleber M."/>
            <person name="Jirtle R.L."/>
            <person name="Koina E."/>
            <person name="Lee J.T."/>
            <person name="Mahony S."/>
            <person name="Marra M.A."/>
            <person name="Miller R.D."/>
            <person name="Nicholls R.D."/>
            <person name="Oda M."/>
            <person name="Papenfuss A.T."/>
            <person name="Parra Z.E."/>
            <person name="Pollock D.D."/>
            <person name="Ray D.A."/>
            <person name="Schein J.E."/>
            <person name="Speed T.P."/>
            <person name="Thompson K."/>
            <person name="VandeBerg J.L."/>
            <person name="Wade C.M."/>
            <person name="Walker J.A."/>
            <person name="Waters P.D."/>
            <person name="Webber C."/>
            <person name="Weidman J.R."/>
            <person name="Xie X."/>
            <person name="Zody M.C."/>
            <person name="Baldwin J."/>
            <person name="Abdouelleil A."/>
            <person name="Abdulkadir J."/>
            <person name="Abebe A."/>
            <person name="Abera B."/>
            <person name="Abreu J."/>
            <person name="Acer S.C."/>
            <person name="Aftuck L."/>
            <person name="Alexander A."/>
            <person name="An P."/>
            <person name="Anderson E."/>
            <person name="Anderson S."/>
            <person name="Arachi H."/>
            <person name="Azer M."/>
            <person name="Bachantsang P."/>
            <person name="Barry A."/>
            <person name="Bayul T."/>
            <person name="Berlin A."/>
            <person name="Bessette D."/>
            <person name="Bloom T."/>
            <person name="Bloom T."/>
            <person name="Boguslavskiy L."/>
            <person name="Bonnet C."/>
            <person name="Boukhgalter B."/>
            <person name="Bourzgui I."/>
            <person name="Brown A."/>
            <person name="Cahill P."/>
            <person name="Channer S."/>
            <person name="Cheshatsang Y."/>
            <person name="Chuda L."/>
            <person name="Citroen M."/>
            <person name="Collymore A."/>
            <person name="Cooke P."/>
            <person name="Costello M."/>
            <person name="D'Aco K."/>
            <person name="Daza R."/>
            <person name="De Haan G."/>
            <person name="DeGray S."/>
            <person name="DeMaso C."/>
            <person name="Dhargay N."/>
            <person name="Dooley K."/>
            <person name="Dooley E."/>
            <person name="Doricent M."/>
            <person name="Dorje P."/>
            <person name="Dorjee K."/>
            <person name="Dupes A."/>
            <person name="Elong R."/>
            <person name="Falk J."/>
            <person name="Farina A."/>
            <person name="Faro S."/>
            <person name="Ferguson D."/>
            <person name="Fisher S."/>
            <person name="Foley C.D."/>
            <person name="Franke A."/>
            <person name="Friedrich D."/>
            <person name="Gadbois L."/>
            <person name="Gearin G."/>
            <person name="Gearin C.R."/>
            <person name="Giannoukos G."/>
            <person name="Goode T."/>
            <person name="Graham J."/>
            <person name="Grandbois E."/>
            <person name="Grewal S."/>
            <person name="Gyaltsen K."/>
            <person name="Hafez N."/>
            <person name="Hagos B."/>
            <person name="Hall J."/>
            <person name="Henson C."/>
            <person name="Hollinger A."/>
            <person name="Honan T."/>
            <person name="Huard M.D."/>
            <person name="Hughes L."/>
            <person name="Hurhula B."/>
            <person name="Husby M.E."/>
            <person name="Kamat A."/>
            <person name="Kanga B."/>
            <person name="Kashin S."/>
            <person name="Khazanovich D."/>
            <person name="Kisner P."/>
            <person name="Lance K."/>
            <person name="Lara M."/>
            <person name="Lee W."/>
            <person name="Lennon N."/>
            <person name="Letendre F."/>
            <person name="LeVine R."/>
            <person name="Lipovsky A."/>
            <person name="Liu X."/>
            <person name="Liu J."/>
            <person name="Liu S."/>
            <person name="Lokyitsang T."/>
            <person name="Lokyitsang Y."/>
            <person name="Lubonja R."/>
            <person name="Lui A."/>
            <person name="MacDonald P."/>
            <person name="Magnisalis V."/>
            <person name="Maru K."/>
            <person name="Matthews C."/>
            <person name="McCusker W."/>
            <person name="McDonough S."/>
            <person name="Mehta T."/>
            <person name="Meldrim J."/>
            <person name="Meneus L."/>
            <person name="Mihai O."/>
            <person name="Mihalev A."/>
            <person name="Mihova T."/>
            <person name="Mittelman R."/>
            <person name="Mlenga V."/>
            <person name="Montmayeur A."/>
            <person name="Mulrain L."/>
            <person name="Navidi A."/>
            <person name="Naylor J."/>
            <person name="Negash T."/>
            <person name="Nguyen T."/>
            <person name="Nguyen N."/>
            <person name="Nicol R."/>
            <person name="Norbu C."/>
            <person name="Norbu N."/>
            <person name="Novod N."/>
            <person name="O'Neill B."/>
            <person name="Osman S."/>
            <person name="Markiewicz E."/>
            <person name="Oyono O.L."/>
            <person name="Patti C."/>
            <person name="Phunkhang P."/>
            <person name="Pierre F."/>
            <person name="Priest M."/>
            <person name="Raghuraman S."/>
            <person name="Rege F."/>
            <person name="Reyes R."/>
            <person name="Rise C."/>
            <person name="Rogov P."/>
            <person name="Ross K."/>
            <person name="Ryan E."/>
            <person name="Settipalli S."/>
            <person name="Shea T."/>
            <person name="Sherpa N."/>
            <person name="Shi L."/>
            <person name="Shih D."/>
            <person name="Sparrow T."/>
            <person name="Spaulding J."/>
            <person name="Stalker J."/>
            <person name="Stange-Thomann N."/>
            <person name="Stavropoulos S."/>
            <person name="Stone C."/>
            <person name="Strader C."/>
            <person name="Tesfaye S."/>
            <person name="Thomson T."/>
            <person name="Thoulutsang Y."/>
            <person name="Thoulutsang D."/>
            <person name="Topham K."/>
            <person name="Topping I."/>
            <person name="Tsamla T."/>
            <person name="Vassiliev H."/>
            <person name="Vo A."/>
            <person name="Wangchuk T."/>
            <person name="Wangdi T."/>
            <person name="Weiand M."/>
            <person name="Wilkinson J."/>
            <person name="Wilson A."/>
            <person name="Yadav S."/>
            <person name="Young G."/>
            <person name="Yu Q."/>
            <person name="Zembek L."/>
            <person name="Zhong D."/>
            <person name="Zimmer A."/>
            <person name="Zwirko Z."/>
            <person name="Jaffe D.B."/>
            <person name="Alvarez P."/>
            <person name="Brockman W."/>
            <person name="Butler J."/>
            <person name="Chin C."/>
            <person name="Gnerre S."/>
            <person name="MacCallum I."/>
            <person name="Graves J.A."/>
            <person name="Ponting C.P."/>
            <person name="Breen M."/>
            <person name="Samollow P.B."/>
            <person name="Lander E.S."/>
            <person name="Lindblad-Toh K."/>
        </authorList>
    </citation>
    <scope>NUCLEOTIDE SEQUENCE [LARGE SCALE GENOMIC DNA]</scope>
</reference>
<dbReference type="GO" id="GO:0005737">
    <property type="term" value="C:cytoplasm"/>
    <property type="evidence" value="ECO:0000318"/>
    <property type="project" value="GO_Central"/>
</dbReference>
<dbReference type="Gene3D" id="1.10.238.10">
    <property type="entry name" value="EF-hand"/>
    <property type="match status" value="1"/>
</dbReference>
<evidence type="ECO:0008006" key="12">
    <source>
        <dbReference type="Google" id="ProtNLM"/>
    </source>
</evidence>
<dbReference type="InterPro" id="IPR054069">
    <property type="entry name" value="CAPN3/13-like_C_EFh"/>
</dbReference>
<dbReference type="OMA" id="SCQDFQE"/>